<dbReference type="EMBL" id="RWKW01000007">
    <property type="protein sequence ID" value="RST87930.1"/>
    <property type="molecule type" value="Genomic_DNA"/>
</dbReference>
<feature type="compositionally biased region" description="Low complexity" evidence="1">
    <location>
        <begin position="159"/>
        <end position="175"/>
    </location>
</feature>
<evidence type="ECO:0000256" key="1">
    <source>
        <dbReference type="SAM" id="MobiDB-lite"/>
    </source>
</evidence>
<feature type="transmembrane region" description="Helical" evidence="2">
    <location>
        <begin position="78"/>
        <end position="96"/>
    </location>
</feature>
<feature type="transmembrane region" description="Helical" evidence="2">
    <location>
        <begin position="108"/>
        <end position="128"/>
    </location>
</feature>
<feature type="transmembrane region" description="Helical" evidence="2">
    <location>
        <begin position="15"/>
        <end position="38"/>
    </location>
</feature>
<dbReference type="RefSeq" id="WP_126697958.1">
    <property type="nucleotide sequence ID" value="NZ_RWKW01000007.1"/>
</dbReference>
<evidence type="ECO:0000313" key="3">
    <source>
        <dbReference type="EMBL" id="RST87930.1"/>
    </source>
</evidence>
<evidence type="ECO:0000313" key="4">
    <source>
        <dbReference type="Proteomes" id="UP000278398"/>
    </source>
</evidence>
<name>A0A429Z2R6_9HYPH</name>
<keyword evidence="2" id="KW-0812">Transmembrane</keyword>
<gene>
    <name evidence="3" type="ORF">EJC49_02875</name>
</gene>
<sequence length="185" mass="19681">MSGFFVFLKAHRQEVILLLLTFVVFMGLVQWASWIAGWGRFRPQADFKPPSQGGIAERPIRFVFAELFAKLVNDFRHLLALIVMLVFLFSVAYALWVAGTNVEDMNKALQAVTGSLSGIIGVIIGYYFGETVARTGGASDTTQPSGTALQGGAPEQKNGGADAQGGAAPEAAPQVAPRPAPEPGT</sequence>
<keyword evidence="4" id="KW-1185">Reference proteome</keyword>
<keyword evidence="2" id="KW-1133">Transmembrane helix</keyword>
<dbReference type="OrthoDB" id="1448035at2"/>
<accession>A0A429Z2R6</accession>
<evidence type="ECO:0000256" key="2">
    <source>
        <dbReference type="SAM" id="Phobius"/>
    </source>
</evidence>
<dbReference type="AlphaFoldDB" id="A0A429Z2R6"/>
<reference evidence="3 4" key="1">
    <citation type="submission" date="2018-12" db="EMBL/GenBank/DDBJ databases">
        <title>Mesorhizobium carbonis sp. nov., isolated from coal mine water.</title>
        <authorList>
            <person name="Xin W."/>
            <person name="Xu Z."/>
            <person name="Xiang F."/>
            <person name="Zhang J."/>
            <person name="Xi L."/>
            <person name="Liu J."/>
        </authorList>
    </citation>
    <scope>NUCLEOTIDE SEQUENCE [LARGE SCALE GENOMIC DNA]</scope>
    <source>
        <strain evidence="3 4">B2.3</strain>
    </source>
</reference>
<proteinExistence type="predicted"/>
<protein>
    <submittedName>
        <fullName evidence="3">Uncharacterized protein</fullName>
    </submittedName>
</protein>
<dbReference type="Proteomes" id="UP000278398">
    <property type="component" value="Unassembled WGS sequence"/>
</dbReference>
<keyword evidence="2" id="KW-0472">Membrane</keyword>
<feature type="region of interest" description="Disordered" evidence="1">
    <location>
        <begin position="137"/>
        <end position="185"/>
    </location>
</feature>
<feature type="compositionally biased region" description="Pro residues" evidence="1">
    <location>
        <begin position="176"/>
        <end position="185"/>
    </location>
</feature>
<organism evidence="3 4">
    <name type="scientific">Aquibium carbonis</name>
    <dbReference type="NCBI Taxonomy" id="2495581"/>
    <lineage>
        <taxon>Bacteria</taxon>
        <taxon>Pseudomonadati</taxon>
        <taxon>Pseudomonadota</taxon>
        <taxon>Alphaproteobacteria</taxon>
        <taxon>Hyphomicrobiales</taxon>
        <taxon>Phyllobacteriaceae</taxon>
        <taxon>Aquibium</taxon>
    </lineage>
</organism>
<feature type="compositionally biased region" description="Polar residues" evidence="1">
    <location>
        <begin position="138"/>
        <end position="148"/>
    </location>
</feature>
<comment type="caution">
    <text evidence="3">The sequence shown here is derived from an EMBL/GenBank/DDBJ whole genome shotgun (WGS) entry which is preliminary data.</text>
</comment>